<feature type="signal peptide" evidence="3">
    <location>
        <begin position="1"/>
        <end position="28"/>
    </location>
</feature>
<gene>
    <name evidence="4" type="ORF">AAF712_006799</name>
</gene>
<organism evidence="4 5">
    <name type="scientific">Marasmius tenuissimus</name>
    <dbReference type="NCBI Taxonomy" id="585030"/>
    <lineage>
        <taxon>Eukaryota</taxon>
        <taxon>Fungi</taxon>
        <taxon>Dikarya</taxon>
        <taxon>Basidiomycota</taxon>
        <taxon>Agaricomycotina</taxon>
        <taxon>Agaricomycetes</taxon>
        <taxon>Agaricomycetidae</taxon>
        <taxon>Agaricales</taxon>
        <taxon>Marasmiineae</taxon>
        <taxon>Marasmiaceae</taxon>
        <taxon>Marasmius</taxon>
    </lineage>
</organism>
<evidence type="ECO:0000256" key="3">
    <source>
        <dbReference type="SAM" id="SignalP"/>
    </source>
</evidence>
<dbReference type="Proteomes" id="UP001437256">
    <property type="component" value="Unassembled WGS sequence"/>
</dbReference>
<evidence type="ECO:0000256" key="1">
    <source>
        <dbReference type="ARBA" id="ARBA00007677"/>
    </source>
</evidence>
<dbReference type="Pfam" id="PF01793">
    <property type="entry name" value="Glyco_transf_15"/>
    <property type="match status" value="1"/>
</dbReference>
<dbReference type="Gene3D" id="3.90.550.10">
    <property type="entry name" value="Spore Coat Polysaccharide Biosynthesis Protein SpsA, Chain A"/>
    <property type="match status" value="1"/>
</dbReference>
<dbReference type="SUPFAM" id="SSF53448">
    <property type="entry name" value="Nucleotide-diphospho-sugar transferases"/>
    <property type="match status" value="1"/>
</dbReference>
<dbReference type="InterPro" id="IPR029044">
    <property type="entry name" value="Nucleotide-diphossugar_trans"/>
</dbReference>
<evidence type="ECO:0000313" key="4">
    <source>
        <dbReference type="EMBL" id="KAL0066174.1"/>
    </source>
</evidence>
<dbReference type="InterPro" id="IPR002685">
    <property type="entry name" value="Glyco_trans_15"/>
</dbReference>
<dbReference type="PANTHER" id="PTHR31121:SF6">
    <property type="entry name" value="ALPHA-1,2 MANNOSYLTRANSFERASE KTR1"/>
    <property type="match status" value="1"/>
</dbReference>
<keyword evidence="2" id="KW-0808">Transferase</keyword>
<evidence type="ECO:0008006" key="6">
    <source>
        <dbReference type="Google" id="ProtNLM"/>
    </source>
</evidence>
<proteinExistence type="inferred from homology"/>
<protein>
    <recommendedName>
        <fullName evidence="6">Hexosyltransferase</fullName>
    </recommendedName>
</protein>
<feature type="chain" id="PRO_5045090628" description="Hexosyltransferase" evidence="3">
    <location>
        <begin position="29"/>
        <end position="161"/>
    </location>
</feature>
<dbReference type="PANTHER" id="PTHR31121">
    <property type="entry name" value="ALPHA-1,2 MANNOSYLTRANSFERASE KTR1"/>
    <property type="match status" value="1"/>
</dbReference>
<sequence>MALSRVRLTLFAVAFLAFLLLFFPGARTVHERYISYSSSPSSSSTPKRPNGVIFMLLPPSRVHQAMLALWNVENRFNRRLQYPYVLFMTEKELAEVSEEDKSKIDWITEGRAKFATLTEESWEIPEFLDKSRVQQLAGSHRVRRSPPSTGLLFDMCSDTPL</sequence>
<keyword evidence="5" id="KW-1185">Reference proteome</keyword>
<comment type="similarity">
    <text evidence="1">Belongs to the glycosyltransferase 15 family.</text>
</comment>
<reference evidence="4 5" key="1">
    <citation type="submission" date="2024-05" db="EMBL/GenBank/DDBJ databases">
        <title>A draft genome resource for the thread blight pathogen Marasmius tenuissimus strain MS-2.</title>
        <authorList>
            <person name="Yulfo-Soto G.E."/>
            <person name="Baruah I.K."/>
            <person name="Amoako-Attah I."/>
            <person name="Bukari Y."/>
            <person name="Meinhardt L.W."/>
            <person name="Bailey B.A."/>
            <person name="Cohen S.P."/>
        </authorList>
    </citation>
    <scope>NUCLEOTIDE SEQUENCE [LARGE SCALE GENOMIC DNA]</scope>
    <source>
        <strain evidence="4 5">MS-2</strain>
    </source>
</reference>
<name>A0ABR2ZZH1_9AGAR</name>
<accession>A0ABR2ZZH1</accession>
<dbReference type="EMBL" id="JBBXMP010000038">
    <property type="protein sequence ID" value="KAL0066174.1"/>
    <property type="molecule type" value="Genomic_DNA"/>
</dbReference>
<evidence type="ECO:0000256" key="2">
    <source>
        <dbReference type="ARBA" id="ARBA00022679"/>
    </source>
</evidence>
<evidence type="ECO:0000313" key="5">
    <source>
        <dbReference type="Proteomes" id="UP001437256"/>
    </source>
</evidence>
<keyword evidence="3" id="KW-0732">Signal</keyword>
<comment type="caution">
    <text evidence="4">The sequence shown here is derived from an EMBL/GenBank/DDBJ whole genome shotgun (WGS) entry which is preliminary data.</text>
</comment>